<dbReference type="AlphaFoldDB" id="A0A3B0U6W2"/>
<gene>
    <name evidence="1" type="ORF">MNBD_ALPHA12-2161</name>
</gene>
<reference evidence="1" key="1">
    <citation type="submission" date="2018-06" db="EMBL/GenBank/DDBJ databases">
        <authorList>
            <person name="Zhirakovskaya E."/>
        </authorList>
    </citation>
    <scope>NUCLEOTIDE SEQUENCE</scope>
</reference>
<evidence type="ECO:0000313" key="1">
    <source>
        <dbReference type="EMBL" id="VAW15176.1"/>
    </source>
</evidence>
<sequence>MVAAGLSKKGVMAFGLVLAVSLGSVAAASASARNVPYPQGMVSLAPYLPLDLSIAQVRSAGFWQQGVAQGYFRFVVTSRGFEHLSNQLYIEWIEIGDAPGQARMVARVPVTALNEPGVLVFTAPVCTNGPACTTLEVKTLHTYTQQPSFVRIRLKGVGIYDIVPR</sequence>
<proteinExistence type="predicted"/>
<organism evidence="1">
    <name type="scientific">hydrothermal vent metagenome</name>
    <dbReference type="NCBI Taxonomy" id="652676"/>
    <lineage>
        <taxon>unclassified sequences</taxon>
        <taxon>metagenomes</taxon>
        <taxon>ecological metagenomes</taxon>
    </lineage>
</organism>
<dbReference type="EMBL" id="UOEO01000025">
    <property type="protein sequence ID" value="VAW15176.1"/>
    <property type="molecule type" value="Genomic_DNA"/>
</dbReference>
<accession>A0A3B0U6W2</accession>
<name>A0A3B0U6W2_9ZZZZ</name>
<protein>
    <submittedName>
        <fullName evidence="1">Uncharacterized protein</fullName>
    </submittedName>
</protein>